<dbReference type="Proteomes" id="UP000638043">
    <property type="component" value="Unassembled WGS sequence"/>
</dbReference>
<dbReference type="SUPFAM" id="SSF48452">
    <property type="entry name" value="TPR-like"/>
    <property type="match status" value="2"/>
</dbReference>
<reference evidence="2" key="1">
    <citation type="journal article" date="2019" name="Int. J. Syst. Evol. Microbiol.">
        <title>The Global Catalogue of Microorganisms (GCM) 10K type strain sequencing project: providing services to taxonomists for standard genome sequencing and annotation.</title>
        <authorList>
            <consortium name="The Broad Institute Genomics Platform"/>
            <consortium name="The Broad Institute Genome Sequencing Center for Infectious Disease"/>
            <person name="Wu L."/>
            <person name="Ma J."/>
        </authorList>
    </citation>
    <scope>NUCLEOTIDE SEQUENCE [LARGE SCALE GENOMIC DNA]</scope>
    <source>
        <strain evidence="2">CGMCC 4.7181</strain>
    </source>
</reference>
<organism evidence="1 2">
    <name type="scientific">Microbacterium nanhaiense</name>
    <dbReference type="NCBI Taxonomy" id="1301026"/>
    <lineage>
        <taxon>Bacteria</taxon>
        <taxon>Bacillati</taxon>
        <taxon>Actinomycetota</taxon>
        <taxon>Actinomycetes</taxon>
        <taxon>Micrococcales</taxon>
        <taxon>Microbacteriaceae</taxon>
        <taxon>Microbacterium</taxon>
    </lineage>
</organism>
<dbReference type="EMBL" id="BMMQ01000006">
    <property type="protein sequence ID" value="GGO64846.1"/>
    <property type="molecule type" value="Genomic_DNA"/>
</dbReference>
<name>A0ABQ2N1A1_9MICO</name>
<protein>
    <recommendedName>
        <fullName evidence="3">MalT-like TPR region domain-containing protein</fullName>
    </recommendedName>
</protein>
<proteinExistence type="predicted"/>
<gene>
    <name evidence="1" type="ORF">GCM10010910_20660</name>
</gene>
<dbReference type="RefSeq" id="WP_188701605.1">
    <property type="nucleotide sequence ID" value="NZ_BMMQ01000006.1"/>
</dbReference>
<sequence length="510" mass="54450">MNIDDAYAEYAAAYERGGYAAAAPLAEEILARTGRWWRRGDGTSQVLSAQMRYTIARAAFDRGELDVAAEEVRRGLDAAARARAVRDPRHAFETLMLLLTRGEIEMAESRLDDALGTFFAAAQLENESEHPNWVEAQTHLLLARQWALQSLGRFEDSEKAASEALALASQHEPRLVPTALERLSMVRRLTGGSGDEQLAAADAILGAQDARPGDRADLAYNQASVALQRGDLDAAERYLAEAEEAYLALGDERSAVSAAIGYAEIARQRGRPGDAVSAARRAVERAGAAGDAGTRVEAHTVLGFALEDAGRVAEALGALDEAREAAAGDRMQLIRVDASRAVVAYNLGVQITNAAARGSAFGVHTDPAWSARVDDSAGASTPRTRDEAFALAASIAVPAAFASDAVRHELPPGEIRERWTREVAMRLADQALQALTALGRADEIVDLLEHVAASASARVPDAALEAAAGGTAPPRIRSFPGRTGPIWWAIDAARERYGVRARSEETVTAW</sequence>
<dbReference type="Gene3D" id="1.25.40.10">
    <property type="entry name" value="Tetratricopeptide repeat domain"/>
    <property type="match status" value="2"/>
</dbReference>
<evidence type="ECO:0000313" key="1">
    <source>
        <dbReference type="EMBL" id="GGO64846.1"/>
    </source>
</evidence>
<dbReference type="InterPro" id="IPR011990">
    <property type="entry name" value="TPR-like_helical_dom_sf"/>
</dbReference>
<comment type="caution">
    <text evidence="1">The sequence shown here is derived from an EMBL/GenBank/DDBJ whole genome shotgun (WGS) entry which is preliminary data.</text>
</comment>
<evidence type="ECO:0000313" key="2">
    <source>
        <dbReference type="Proteomes" id="UP000638043"/>
    </source>
</evidence>
<evidence type="ECO:0008006" key="3">
    <source>
        <dbReference type="Google" id="ProtNLM"/>
    </source>
</evidence>
<keyword evidence="2" id="KW-1185">Reference proteome</keyword>
<accession>A0ABQ2N1A1</accession>